<keyword evidence="2" id="KW-0378">Hydrolase</keyword>
<dbReference type="PANTHER" id="PTHR11782">
    <property type="entry name" value="ADENOSINE/GUANOSINE DIPHOSPHATASE"/>
    <property type="match status" value="1"/>
</dbReference>
<proteinExistence type="inferred from homology"/>
<gene>
    <name evidence="5" type="ORF">URODEC1_LOCUS59462</name>
</gene>
<evidence type="ECO:0000313" key="6">
    <source>
        <dbReference type="Proteomes" id="UP001497457"/>
    </source>
</evidence>
<protein>
    <recommendedName>
        <fullName evidence="7">Apyrase</fullName>
    </recommendedName>
</protein>
<reference evidence="6" key="1">
    <citation type="submission" date="2024-06" db="EMBL/GenBank/DDBJ databases">
        <authorList>
            <person name="Ryan C."/>
        </authorList>
    </citation>
    <scope>NUCLEOTIDE SEQUENCE [LARGE SCALE GENOMIC DNA]</scope>
</reference>
<keyword evidence="4" id="KW-0732">Signal</keyword>
<comment type="similarity">
    <text evidence="1">Belongs to the GDA1/CD39 NTPase family.</text>
</comment>
<dbReference type="EMBL" id="OZ075133">
    <property type="protein sequence ID" value="CAL4988886.1"/>
    <property type="molecule type" value="Genomic_DNA"/>
</dbReference>
<evidence type="ECO:0000256" key="1">
    <source>
        <dbReference type="ARBA" id="ARBA00009283"/>
    </source>
</evidence>
<accession>A0ABC9B0N8</accession>
<dbReference type="Gene3D" id="3.30.420.150">
    <property type="entry name" value="Exopolyphosphatase. Domain 2"/>
    <property type="match status" value="1"/>
</dbReference>
<reference evidence="5 6" key="2">
    <citation type="submission" date="2024-10" db="EMBL/GenBank/DDBJ databases">
        <authorList>
            <person name="Ryan C."/>
        </authorList>
    </citation>
    <scope>NUCLEOTIDE SEQUENCE [LARGE SCALE GENOMIC DNA]</scope>
</reference>
<name>A0ABC9B0N8_9POAL</name>
<evidence type="ECO:0000256" key="4">
    <source>
        <dbReference type="SAM" id="SignalP"/>
    </source>
</evidence>
<keyword evidence="3" id="KW-0067">ATP-binding</keyword>
<dbReference type="Gene3D" id="3.30.420.40">
    <property type="match status" value="1"/>
</dbReference>
<evidence type="ECO:0000256" key="2">
    <source>
        <dbReference type="ARBA" id="ARBA00022801"/>
    </source>
</evidence>
<dbReference type="AlphaFoldDB" id="A0ABC9B0N8"/>
<feature type="binding site" evidence="3">
    <location>
        <begin position="163"/>
        <end position="167"/>
    </location>
    <ligand>
        <name>ATP</name>
        <dbReference type="ChEBI" id="CHEBI:30616"/>
    </ligand>
</feature>
<organism evidence="5 6">
    <name type="scientific">Urochloa decumbens</name>
    <dbReference type="NCBI Taxonomy" id="240449"/>
    <lineage>
        <taxon>Eukaryota</taxon>
        <taxon>Viridiplantae</taxon>
        <taxon>Streptophyta</taxon>
        <taxon>Embryophyta</taxon>
        <taxon>Tracheophyta</taxon>
        <taxon>Spermatophyta</taxon>
        <taxon>Magnoliopsida</taxon>
        <taxon>Liliopsida</taxon>
        <taxon>Poales</taxon>
        <taxon>Poaceae</taxon>
        <taxon>PACMAD clade</taxon>
        <taxon>Panicoideae</taxon>
        <taxon>Panicodae</taxon>
        <taxon>Paniceae</taxon>
        <taxon>Melinidinae</taxon>
        <taxon>Urochloa</taxon>
    </lineage>
</organism>
<sequence length="415" mass="44153">MARAFTMAVSSLLLLQLYSSSYPSVAYADPAAAALSSPKKAGVADKPAAENAPAGPGRYAVIFDAGSTGTRMHVFRFDRQMDLLGIGNGITLLAKSKHGLSSYAARPQDAVNSILPLLEKAKGVVPPRLMKTTPLKLGVALNYLLDKLGGDYSQTVGVIDLGGGSVQMAYAISACAAASAPAVPDGEGHYVTEEYLKEKDYNIYVHSYLSFGAFAARAEILKAKNGPFSSCMLRGFSGTYTYNGKEYDATASPKGADYDKCREEIAKALKLNAPCKTKNCSFDGVWNGGGGAGQNNIYVTSSFHYLASHVGFIDSEAPSARAAPAAFRIAARKACRLGVEKVKVAFPKIEDANVPYLCLDLTYQYTLLVDGFGLPPTKKITFVSKVKHGEYFIEAAWPLGTAIEALSPKMQTGNN</sequence>
<dbReference type="Proteomes" id="UP001497457">
    <property type="component" value="Chromosome 23rd"/>
</dbReference>
<dbReference type="GO" id="GO:0016787">
    <property type="term" value="F:hydrolase activity"/>
    <property type="evidence" value="ECO:0007669"/>
    <property type="project" value="UniProtKB-KW"/>
</dbReference>
<feature type="chain" id="PRO_5044866520" description="Apyrase" evidence="4">
    <location>
        <begin position="29"/>
        <end position="415"/>
    </location>
</feature>
<keyword evidence="3" id="KW-0547">Nucleotide-binding</keyword>
<dbReference type="Pfam" id="PF01150">
    <property type="entry name" value="GDA1_CD39"/>
    <property type="match status" value="2"/>
</dbReference>
<evidence type="ECO:0000256" key="3">
    <source>
        <dbReference type="PIRSR" id="PIRSR600407-2"/>
    </source>
</evidence>
<keyword evidence="6" id="KW-1185">Reference proteome</keyword>
<evidence type="ECO:0008006" key="7">
    <source>
        <dbReference type="Google" id="ProtNLM"/>
    </source>
</evidence>
<dbReference type="InterPro" id="IPR000407">
    <property type="entry name" value="GDA1_CD39_NTPase"/>
</dbReference>
<evidence type="ECO:0000313" key="5">
    <source>
        <dbReference type="EMBL" id="CAL4988886.1"/>
    </source>
</evidence>
<feature type="signal peptide" evidence="4">
    <location>
        <begin position="1"/>
        <end position="28"/>
    </location>
</feature>
<dbReference type="PANTHER" id="PTHR11782:SF86">
    <property type="entry name" value="APYRASE 1"/>
    <property type="match status" value="1"/>
</dbReference>